<name>A0A2P2QWP4_RHIMU</name>
<protein>
    <submittedName>
        <fullName evidence="1">Uncharacterized protein</fullName>
    </submittedName>
</protein>
<reference evidence="1" key="1">
    <citation type="submission" date="2018-02" db="EMBL/GenBank/DDBJ databases">
        <title>Rhizophora mucronata_Transcriptome.</title>
        <authorList>
            <person name="Meera S.P."/>
            <person name="Sreeshan A."/>
            <person name="Augustine A."/>
        </authorList>
    </citation>
    <scope>NUCLEOTIDE SEQUENCE</scope>
    <source>
        <tissue evidence="1">Leaf</tissue>
    </source>
</reference>
<evidence type="ECO:0000313" key="1">
    <source>
        <dbReference type="EMBL" id="MBX71426.1"/>
    </source>
</evidence>
<sequence length="34" mass="4074">MNQRANFSKIEENKKFNSANQIYFFLSGLDYNKL</sequence>
<dbReference type="EMBL" id="GGEC01090942">
    <property type="protein sequence ID" value="MBX71426.1"/>
    <property type="molecule type" value="Transcribed_RNA"/>
</dbReference>
<organism evidence="1">
    <name type="scientific">Rhizophora mucronata</name>
    <name type="common">Asiatic mangrove</name>
    <dbReference type="NCBI Taxonomy" id="61149"/>
    <lineage>
        <taxon>Eukaryota</taxon>
        <taxon>Viridiplantae</taxon>
        <taxon>Streptophyta</taxon>
        <taxon>Embryophyta</taxon>
        <taxon>Tracheophyta</taxon>
        <taxon>Spermatophyta</taxon>
        <taxon>Magnoliopsida</taxon>
        <taxon>eudicotyledons</taxon>
        <taxon>Gunneridae</taxon>
        <taxon>Pentapetalae</taxon>
        <taxon>rosids</taxon>
        <taxon>fabids</taxon>
        <taxon>Malpighiales</taxon>
        <taxon>Rhizophoraceae</taxon>
        <taxon>Rhizophora</taxon>
    </lineage>
</organism>
<accession>A0A2P2QWP4</accession>
<dbReference type="AlphaFoldDB" id="A0A2P2QWP4"/>
<proteinExistence type="predicted"/>